<feature type="domain" description="Non-canonical E2 ubiquitin-conjugating enzyme C-terminal" evidence="1">
    <location>
        <begin position="304"/>
        <end position="509"/>
    </location>
</feature>
<dbReference type="PANTHER" id="PTHR31560:SF0">
    <property type="entry name" value="UPF0652 PROTEIN C22H10.08"/>
    <property type="match status" value="1"/>
</dbReference>
<gene>
    <name evidence="2" type="ORF">TL16_g00046</name>
</gene>
<proteinExistence type="predicted"/>
<dbReference type="EMBL" id="BLQM01000001">
    <property type="protein sequence ID" value="GMH47363.1"/>
    <property type="molecule type" value="Genomic_DNA"/>
</dbReference>
<sequence>MKAAKQLKGISSNKSIQEFCSTVPVRLSDRERILLNVLHNALEVSEYTDNVDIVSRRNKANRILQGILEVCAITLGLGLCGTGDSNRVGLNVEMNKAAKEEPSDNEALLQEIFEVGRRNKILNPSKMRSTYGKLMYLMQDAQASSVARGLGFSLYKDLVMVEPFLQDHGAGELLSDGLLPLAVCPIVMVDGNSGEKLSRDEINAAAQQKRDAIEELVDKYASTTELSEENAQRVIDSIADAYTVVDSNVRPVVRMLELLEDNFVPNEHEEKFSLQLSGKSRGGGGYGYGMGRFGFGGGGGGSSSAGATLSHDHTTQYWFVWQTLKLWEHIQKNMHSLWVAADDDLLSTSSSYSLWNTGQGLNRVQNCSKVARMMHNYLSYVQSAAGRPWVGLSVVHLGDRDVPNALVFIDKYTQVPRILQPIVDFIDGMQDFCSNPKIQEYVADNFGSQDVLRKKVLADYFKHGFDGSGDDGGSCIDGRLTSSWNWTSRIAKKSYHHAFLMSGFQGFDGDWKE</sequence>
<comment type="caution">
    <text evidence="2">The sequence shown here is derived from an EMBL/GenBank/DDBJ whole genome shotgun (WGS) entry which is preliminary data.</text>
</comment>
<feature type="domain" description="Non-canonical E2 ubiquitin-conjugating enzyme C-terminal" evidence="1">
    <location>
        <begin position="22"/>
        <end position="278"/>
    </location>
</feature>
<name>A0A9W6ZA43_9STRA</name>
<dbReference type="Proteomes" id="UP001162640">
    <property type="component" value="Unassembled WGS sequence"/>
</dbReference>
<organism evidence="2 3">
    <name type="scientific">Triparma laevis f. inornata</name>
    <dbReference type="NCBI Taxonomy" id="1714386"/>
    <lineage>
        <taxon>Eukaryota</taxon>
        <taxon>Sar</taxon>
        <taxon>Stramenopiles</taxon>
        <taxon>Ochrophyta</taxon>
        <taxon>Bolidophyceae</taxon>
        <taxon>Parmales</taxon>
        <taxon>Triparmaceae</taxon>
        <taxon>Triparma</taxon>
    </lineage>
</organism>
<dbReference type="AlphaFoldDB" id="A0A9W6ZA43"/>
<reference evidence="3" key="1">
    <citation type="journal article" date="2023" name="Commun. Biol.">
        <title>Genome analysis of Parmales, the sister group of diatoms, reveals the evolutionary specialization of diatoms from phago-mixotrophs to photoautotrophs.</title>
        <authorList>
            <person name="Ban H."/>
            <person name="Sato S."/>
            <person name="Yoshikawa S."/>
            <person name="Yamada K."/>
            <person name="Nakamura Y."/>
            <person name="Ichinomiya M."/>
            <person name="Sato N."/>
            <person name="Blanc-Mathieu R."/>
            <person name="Endo H."/>
            <person name="Kuwata A."/>
            <person name="Ogata H."/>
        </authorList>
    </citation>
    <scope>NUCLEOTIDE SEQUENCE [LARGE SCALE GENOMIC DNA]</scope>
</reference>
<protein>
    <recommendedName>
        <fullName evidence="1">Non-canonical E2 ubiquitin-conjugating enzyme C-terminal domain-containing protein</fullName>
    </recommendedName>
</protein>
<dbReference type="PANTHER" id="PTHR31560">
    <property type="entry name" value="UPF0652 PROTEIN C16A11.03C-RELATED"/>
    <property type="match status" value="1"/>
</dbReference>
<dbReference type="Pfam" id="PF09418">
    <property type="entry name" value="DUF2009"/>
    <property type="match status" value="2"/>
</dbReference>
<evidence type="ECO:0000313" key="2">
    <source>
        <dbReference type="EMBL" id="GMH47363.1"/>
    </source>
</evidence>
<evidence type="ECO:0000259" key="1">
    <source>
        <dbReference type="Pfam" id="PF09418"/>
    </source>
</evidence>
<dbReference type="InterPro" id="IPR018553">
    <property type="entry name" value="E2_Ub-conjug_enz"/>
</dbReference>
<evidence type="ECO:0000313" key="3">
    <source>
        <dbReference type="Proteomes" id="UP001162640"/>
    </source>
</evidence>
<accession>A0A9W6ZA43</accession>
<dbReference type="InterPro" id="IPR057668">
    <property type="entry name" value="E2_Ub-conjug_enz_C"/>
</dbReference>